<feature type="compositionally biased region" description="Polar residues" evidence="1">
    <location>
        <begin position="76"/>
        <end position="92"/>
    </location>
</feature>
<dbReference type="WBParaSite" id="ASIM_0001211901-mRNA-1">
    <property type="protein sequence ID" value="ASIM_0001211901-mRNA-1"/>
    <property type="gene ID" value="ASIM_0001211901"/>
</dbReference>
<evidence type="ECO:0000313" key="4">
    <source>
        <dbReference type="WBParaSite" id="ASIM_0001211901-mRNA-1"/>
    </source>
</evidence>
<proteinExistence type="predicted"/>
<organism evidence="4">
    <name type="scientific">Anisakis simplex</name>
    <name type="common">Herring worm</name>
    <dbReference type="NCBI Taxonomy" id="6269"/>
    <lineage>
        <taxon>Eukaryota</taxon>
        <taxon>Metazoa</taxon>
        <taxon>Ecdysozoa</taxon>
        <taxon>Nematoda</taxon>
        <taxon>Chromadorea</taxon>
        <taxon>Rhabditida</taxon>
        <taxon>Spirurina</taxon>
        <taxon>Ascaridomorpha</taxon>
        <taxon>Ascaridoidea</taxon>
        <taxon>Anisakidae</taxon>
        <taxon>Anisakis</taxon>
        <taxon>Anisakis simplex complex</taxon>
    </lineage>
</organism>
<feature type="compositionally biased region" description="Polar residues" evidence="1">
    <location>
        <begin position="10"/>
        <end position="24"/>
    </location>
</feature>
<name>A0A0M3JV75_ANISI</name>
<feature type="region of interest" description="Disordered" evidence="1">
    <location>
        <begin position="1"/>
        <end position="38"/>
    </location>
</feature>
<dbReference type="Proteomes" id="UP000267096">
    <property type="component" value="Unassembled WGS sequence"/>
</dbReference>
<dbReference type="OrthoDB" id="5826048at2759"/>
<keyword evidence="3" id="KW-1185">Reference proteome</keyword>
<sequence length="238" mass="26878">MRKSRDLVSSGHSESLLHQPQNRRFPNASILPPIKNATTVPDGQKALAQQRRRSLNKDAVVDEDFSMLLSLQNGTAAATSKNNQSMMTAASNRSKRPLIEHEFNDEDDDESDEYANDDKQGNFCCHKKLSNDDKMIICGSEMMEVVEVMRVKKNYENLIGADADDRRQREQLHWWCQRRESSELPSKIPMAAAAAAAAAADVVDDVDGVMRLVFDSDFDCYFDPSTGQYYRVLPKNKQ</sequence>
<feature type="region of interest" description="Disordered" evidence="1">
    <location>
        <begin position="76"/>
        <end position="99"/>
    </location>
</feature>
<reference evidence="2 3" key="2">
    <citation type="submission" date="2018-11" db="EMBL/GenBank/DDBJ databases">
        <authorList>
            <consortium name="Pathogen Informatics"/>
        </authorList>
    </citation>
    <scope>NUCLEOTIDE SEQUENCE [LARGE SCALE GENOMIC DNA]</scope>
</reference>
<dbReference type="EMBL" id="UYRR01031084">
    <property type="protein sequence ID" value="VDK45391.1"/>
    <property type="molecule type" value="Genomic_DNA"/>
</dbReference>
<evidence type="ECO:0000256" key="1">
    <source>
        <dbReference type="SAM" id="MobiDB-lite"/>
    </source>
</evidence>
<protein>
    <submittedName>
        <fullName evidence="4">EPL1 domain-containing protein</fullName>
    </submittedName>
</protein>
<gene>
    <name evidence="2" type="ORF">ASIM_LOCUS11585</name>
</gene>
<accession>A0A0M3JV75</accession>
<evidence type="ECO:0000313" key="3">
    <source>
        <dbReference type="Proteomes" id="UP000267096"/>
    </source>
</evidence>
<dbReference type="AlphaFoldDB" id="A0A0M3JV75"/>
<evidence type="ECO:0000313" key="2">
    <source>
        <dbReference type="EMBL" id="VDK45391.1"/>
    </source>
</evidence>
<reference evidence="4" key="1">
    <citation type="submission" date="2017-02" db="UniProtKB">
        <authorList>
            <consortium name="WormBaseParasite"/>
        </authorList>
    </citation>
    <scope>IDENTIFICATION</scope>
</reference>